<evidence type="ECO:0000256" key="1">
    <source>
        <dbReference type="SAM" id="MobiDB-lite"/>
    </source>
</evidence>
<dbReference type="AlphaFoldDB" id="A0A0G4ESB5"/>
<keyword evidence="3" id="KW-1185">Reference proteome</keyword>
<feature type="region of interest" description="Disordered" evidence="1">
    <location>
        <begin position="1"/>
        <end position="42"/>
    </location>
</feature>
<dbReference type="Proteomes" id="UP000041254">
    <property type="component" value="Unassembled WGS sequence"/>
</dbReference>
<feature type="compositionally biased region" description="Polar residues" evidence="1">
    <location>
        <begin position="31"/>
        <end position="41"/>
    </location>
</feature>
<reference evidence="2 3" key="1">
    <citation type="submission" date="2014-11" db="EMBL/GenBank/DDBJ databases">
        <authorList>
            <person name="Zhu J."/>
            <person name="Qi W."/>
            <person name="Song R."/>
        </authorList>
    </citation>
    <scope>NUCLEOTIDE SEQUENCE [LARGE SCALE GENOMIC DNA]</scope>
</reference>
<name>A0A0G4ESB5_VITBC</name>
<accession>A0A0G4ESB5</accession>
<sequence length="139" mass="15166">MAKGHCPSREEGVDGTLLGDGDGAEDPPQPNGQQAAASASMTVDDVVRDVIGRVPGLVVRFIAFLPLHLLMQLSRHSREQAVPHQNHQHGHGSRAVFLATTAPRNHPGTGRMAHTADGHHPPLPSRYRWLVLRRYGDDR</sequence>
<dbReference type="InParanoid" id="A0A0G4ESB5"/>
<dbReference type="EMBL" id="CDMY01000299">
    <property type="protein sequence ID" value="CEM00807.1"/>
    <property type="molecule type" value="Genomic_DNA"/>
</dbReference>
<protein>
    <submittedName>
        <fullName evidence="2">Uncharacterized protein</fullName>
    </submittedName>
</protein>
<proteinExistence type="predicted"/>
<organism evidence="2 3">
    <name type="scientific">Vitrella brassicaformis (strain CCMP3155)</name>
    <dbReference type="NCBI Taxonomy" id="1169540"/>
    <lineage>
        <taxon>Eukaryota</taxon>
        <taxon>Sar</taxon>
        <taxon>Alveolata</taxon>
        <taxon>Colpodellida</taxon>
        <taxon>Vitrellaceae</taxon>
        <taxon>Vitrella</taxon>
    </lineage>
</organism>
<evidence type="ECO:0000313" key="2">
    <source>
        <dbReference type="EMBL" id="CEM00807.1"/>
    </source>
</evidence>
<dbReference type="VEuPathDB" id="CryptoDB:Vbra_2127"/>
<evidence type="ECO:0000313" key="3">
    <source>
        <dbReference type="Proteomes" id="UP000041254"/>
    </source>
</evidence>
<gene>
    <name evidence="2" type="ORF">Vbra_2127</name>
</gene>